<accession>A0AAD4LX79</accession>
<reference evidence="1" key="1">
    <citation type="journal article" date="2022" name="New Phytol.">
        <title>Evolutionary transition to the ectomycorrhizal habit in the genomes of a hyperdiverse lineage of mushroom-forming fungi.</title>
        <authorList>
            <person name="Looney B."/>
            <person name="Miyauchi S."/>
            <person name="Morin E."/>
            <person name="Drula E."/>
            <person name="Courty P.E."/>
            <person name="Kohler A."/>
            <person name="Kuo A."/>
            <person name="LaButti K."/>
            <person name="Pangilinan J."/>
            <person name="Lipzen A."/>
            <person name="Riley R."/>
            <person name="Andreopoulos W."/>
            <person name="He G."/>
            <person name="Johnson J."/>
            <person name="Nolan M."/>
            <person name="Tritt A."/>
            <person name="Barry K.W."/>
            <person name="Grigoriev I.V."/>
            <person name="Nagy L.G."/>
            <person name="Hibbett D."/>
            <person name="Henrissat B."/>
            <person name="Matheny P.B."/>
            <person name="Labbe J."/>
            <person name="Martin F.M."/>
        </authorList>
    </citation>
    <scope>NUCLEOTIDE SEQUENCE</scope>
    <source>
        <strain evidence="1">BPL690</strain>
    </source>
</reference>
<dbReference type="Proteomes" id="UP001203297">
    <property type="component" value="Unassembled WGS sequence"/>
</dbReference>
<organism evidence="1 2">
    <name type="scientific">Multifurca ochricompacta</name>
    <dbReference type="NCBI Taxonomy" id="376703"/>
    <lineage>
        <taxon>Eukaryota</taxon>
        <taxon>Fungi</taxon>
        <taxon>Dikarya</taxon>
        <taxon>Basidiomycota</taxon>
        <taxon>Agaricomycotina</taxon>
        <taxon>Agaricomycetes</taxon>
        <taxon>Russulales</taxon>
        <taxon>Russulaceae</taxon>
        <taxon>Multifurca</taxon>
    </lineage>
</organism>
<comment type="caution">
    <text evidence="1">The sequence shown here is derived from an EMBL/GenBank/DDBJ whole genome shotgun (WGS) entry which is preliminary data.</text>
</comment>
<keyword evidence="2" id="KW-1185">Reference proteome</keyword>
<sequence length="147" mass="16370">MAYVRTCMSQMATAHIRITASSRTTTPMRIKNASEEDLDCWPPLPLVINNFSGCFEDEDNLVAALEHPDRICKISLCARRPPSDATIKMFQQPFPALTYFQLSSDDKIIRALPDGFLGGYSPRLLELCLEGIQFPALTKLLSSTSTL</sequence>
<name>A0AAD4LX79_9AGAM</name>
<gene>
    <name evidence="1" type="ORF">B0F90DRAFT_405697</name>
</gene>
<proteinExistence type="predicted"/>
<evidence type="ECO:0000313" key="1">
    <source>
        <dbReference type="EMBL" id="KAI0291186.1"/>
    </source>
</evidence>
<protein>
    <submittedName>
        <fullName evidence="1">Uncharacterized protein</fullName>
    </submittedName>
</protein>
<evidence type="ECO:0000313" key="2">
    <source>
        <dbReference type="Proteomes" id="UP001203297"/>
    </source>
</evidence>
<dbReference type="EMBL" id="WTXG01000172">
    <property type="protein sequence ID" value="KAI0291186.1"/>
    <property type="molecule type" value="Genomic_DNA"/>
</dbReference>
<dbReference type="AlphaFoldDB" id="A0AAD4LX79"/>